<evidence type="ECO:0000313" key="4">
    <source>
        <dbReference type="Proteomes" id="UP001157138"/>
    </source>
</evidence>
<dbReference type="Gene3D" id="3.40.50.720">
    <property type="entry name" value="NAD(P)-binding Rossmann-like Domain"/>
    <property type="match status" value="1"/>
</dbReference>
<feature type="domain" description="XdhC Rossmann" evidence="2">
    <location>
        <begin position="108"/>
        <end position="250"/>
    </location>
</feature>
<dbReference type="Pfam" id="PF02625">
    <property type="entry name" value="XdhC_CoxI"/>
    <property type="match status" value="1"/>
</dbReference>
<dbReference type="Proteomes" id="UP001157138">
    <property type="component" value="Unassembled WGS sequence"/>
</dbReference>
<evidence type="ECO:0000259" key="2">
    <source>
        <dbReference type="Pfam" id="PF13478"/>
    </source>
</evidence>
<dbReference type="EMBL" id="BSPW01000076">
    <property type="protein sequence ID" value="GLT19413.1"/>
    <property type="molecule type" value="Genomic_DNA"/>
</dbReference>
<reference evidence="4" key="1">
    <citation type="journal article" date="2019" name="Int. J. Syst. Evol. Microbiol.">
        <title>The Global Catalogue of Microorganisms (GCM) 10K type strain sequencing project: providing services to taxonomists for standard genome sequencing and annotation.</title>
        <authorList>
            <consortium name="The Broad Institute Genomics Platform"/>
            <consortium name="The Broad Institute Genome Sequencing Center for Infectious Disease"/>
            <person name="Wu L."/>
            <person name="Ma J."/>
        </authorList>
    </citation>
    <scope>NUCLEOTIDE SEQUENCE [LARGE SCALE GENOMIC DNA]</scope>
    <source>
        <strain evidence="4">NBRC 108723</strain>
    </source>
</reference>
<accession>A0ABQ6F1N8</accession>
<protein>
    <submittedName>
        <fullName evidence="3">Xanthine dehydrogenase accessory protein XdhC</fullName>
    </submittedName>
</protein>
<dbReference type="InterPro" id="IPR052698">
    <property type="entry name" value="MoCofactor_Util/Proc"/>
</dbReference>
<name>A0ABQ6F1N8_9VIBR</name>
<organism evidence="3 4">
    <name type="scientific">Vibrio zhanjiangensis</name>
    <dbReference type="NCBI Taxonomy" id="1046128"/>
    <lineage>
        <taxon>Bacteria</taxon>
        <taxon>Pseudomonadati</taxon>
        <taxon>Pseudomonadota</taxon>
        <taxon>Gammaproteobacteria</taxon>
        <taxon>Vibrionales</taxon>
        <taxon>Vibrionaceae</taxon>
        <taxon>Vibrio</taxon>
    </lineage>
</organism>
<dbReference type="Pfam" id="PF13478">
    <property type="entry name" value="XdhC_C"/>
    <property type="match status" value="1"/>
</dbReference>
<feature type="domain" description="XdhC- CoxI" evidence="1">
    <location>
        <begin position="14"/>
        <end position="80"/>
    </location>
</feature>
<dbReference type="InterPro" id="IPR027051">
    <property type="entry name" value="XdhC_Rossmann_dom"/>
</dbReference>
<keyword evidence="4" id="KW-1185">Reference proteome</keyword>
<dbReference type="NCBIfam" id="TIGR02964">
    <property type="entry name" value="xanthine_xdhC"/>
    <property type="match status" value="1"/>
</dbReference>
<evidence type="ECO:0000313" key="3">
    <source>
        <dbReference type="EMBL" id="GLT19413.1"/>
    </source>
</evidence>
<comment type="caution">
    <text evidence="3">The sequence shown here is derived from an EMBL/GenBank/DDBJ whole genome shotgun (WGS) entry which is preliminary data.</text>
</comment>
<dbReference type="PANTHER" id="PTHR30388">
    <property type="entry name" value="ALDEHYDE OXIDOREDUCTASE MOLYBDENUM COFACTOR ASSEMBLY PROTEIN"/>
    <property type="match status" value="1"/>
</dbReference>
<proteinExistence type="predicted"/>
<dbReference type="RefSeq" id="WP_284193269.1">
    <property type="nucleotide sequence ID" value="NZ_BSPW01000076.1"/>
</dbReference>
<dbReference type="InterPro" id="IPR014308">
    <property type="entry name" value="Xanthine_DH_XdhC"/>
</dbReference>
<dbReference type="PANTHER" id="PTHR30388:SF6">
    <property type="entry name" value="XANTHINE DEHYDROGENASE SUBUNIT A-RELATED"/>
    <property type="match status" value="1"/>
</dbReference>
<dbReference type="InterPro" id="IPR003777">
    <property type="entry name" value="XdhC_CoxI"/>
</dbReference>
<sequence>MYSDNWIHMLGHLQETGEACVIVTVLETKGSAPRDAGTKMLVTTQRLIATIGGGHLEHLATRIAREMLSSGNPSPRLERFNLGARLGQCCGGAVTLSFEPIGFNSKHLTIFGAGHVAQALVHIVSTLPFRTTWIDQREDIFPDSIPSKVTKLISDDPLSDVTCQPAGSYYLVMTHNHQLDFELTRAILDRGDSQYLGVIGSQSKRKRFEMRLAQRDYSQKQINTLICPIGLPNVNGKHPAEIAVSIAGELIMHYQGIAQEHQRDTLAAEHSHQDDVSVKDKIA</sequence>
<gene>
    <name evidence="3" type="ORF">GCM10007938_31950</name>
</gene>
<evidence type="ECO:0000259" key="1">
    <source>
        <dbReference type="Pfam" id="PF02625"/>
    </source>
</evidence>